<dbReference type="InterPro" id="IPR058240">
    <property type="entry name" value="rSAM_sf"/>
</dbReference>
<dbReference type="AlphaFoldDB" id="A0A9W6IR95"/>
<evidence type="ECO:0000256" key="2">
    <source>
        <dbReference type="ARBA" id="ARBA00023004"/>
    </source>
</evidence>
<dbReference type="EMBL" id="BSFE01000014">
    <property type="protein sequence ID" value="GLK53775.1"/>
    <property type="molecule type" value="Genomic_DNA"/>
</dbReference>
<dbReference type="Proteomes" id="UP001143486">
    <property type="component" value="Unassembled WGS sequence"/>
</dbReference>
<evidence type="ECO:0000313" key="6">
    <source>
        <dbReference type="EMBL" id="GLK53775.1"/>
    </source>
</evidence>
<name>A0A9W6IR95_9PROT</name>
<evidence type="ECO:0000256" key="1">
    <source>
        <dbReference type="ARBA" id="ARBA00022723"/>
    </source>
</evidence>
<dbReference type="SUPFAM" id="SSF102114">
    <property type="entry name" value="Radical SAM enzymes"/>
    <property type="match status" value="1"/>
</dbReference>
<evidence type="ECO:0000256" key="3">
    <source>
        <dbReference type="ARBA" id="ARBA00023014"/>
    </source>
</evidence>
<proteinExistence type="predicted"/>
<organism evidence="6 7">
    <name type="scientific">Maricaulis virginensis</name>
    <dbReference type="NCBI Taxonomy" id="144022"/>
    <lineage>
        <taxon>Bacteria</taxon>
        <taxon>Pseudomonadati</taxon>
        <taxon>Pseudomonadota</taxon>
        <taxon>Alphaproteobacteria</taxon>
        <taxon>Maricaulales</taxon>
        <taxon>Maricaulaceae</taxon>
        <taxon>Maricaulis</taxon>
    </lineage>
</organism>
<evidence type="ECO:0000256" key="4">
    <source>
        <dbReference type="SAM" id="MobiDB-lite"/>
    </source>
</evidence>
<keyword evidence="1" id="KW-0479">Metal-binding</keyword>
<dbReference type="InterPro" id="IPR007197">
    <property type="entry name" value="rSAM"/>
</dbReference>
<sequence length="378" mass="41293">MTERPGGYALNAPQAAPSAGSPTAPGAGVRGRGARSNASGRYEAFAREAFDDGWTEADAPAPRLGTTILKDASRSIVATNRSPDISFDQSINPYRGCEHGCIYCYARPSHAYWGYSPGLDFESVIFAKPEGPALLEAFFNRPGYRPKPIVIGANTDAWQPVERRLQHTREILKVFARYRHPVSFITKSALVLRDLDILGPMAADGLAKGAISVTTLDRRLARDMEPRAAAPHRRLDAIRGLSEAGLPVTLMMAPIIPALNDNEIEAVFKAGAEAGAVNASYVLLRLPLEIKDLFREWLQTARPDAAGRVMSLIRQMRGGRDYDPQWGTRGRGQGPLAELIVNRVRAAIRRYGLTAPRTELDFSKFERPLGSAGQPSLF</sequence>
<feature type="domain" description="Radical SAM core" evidence="5">
    <location>
        <begin position="91"/>
        <end position="269"/>
    </location>
</feature>
<protein>
    <submittedName>
        <fullName evidence="6">Radical SAM protein</fullName>
    </submittedName>
</protein>
<dbReference type="SFLD" id="SFLDG01084">
    <property type="entry name" value="Uncharacterised_Radical_SAM_Su"/>
    <property type="match status" value="1"/>
</dbReference>
<dbReference type="NCBIfam" id="NF033668">
    <property type="entry name" value="rSAM_PA0069"/>
    <property type="match status" value="1"/>
</dbReference>
<keyword evidence="3" id="KW-0411">Iron-sulfur</keyword>
<reference evidence="6" key="1">
    <citation type="journal article" date="2014" name="Int. J. Syst. Evol. Microbiol.">
        <title>Complete genome sequence of Corynebacterium casei LMG S-19264T (=DSM 44701T), isolated from a smear-ripened cheese.</title>
        <authorList>
            <consortium name="US DOE Joint Genome Institute (JGI-PGF)"/>
            <person name="Walter F."/>
            <person name="Albersmeier A."/>
            <person name="Kalinowski J."/>
            <person name="Ruckert C."/>
        </authorList>
    </citation>
    <scope>NUCLEOTIDE SEQUENCE</scope>
    <source>
        <strain evidence="6">VKM B-1513</strain>
    </source>
</reference>
<accession>A0A9W6IR95</accession>
<dbReference type="Gene3D" id="3.80.30.30">
    <property type="match status" value="1"/>
</dbReference>
<reference evidence="6" key="2">
    <citation type="submission" date="2023-01" db="EMBL/GenBank/DDBJ databases">
        <authorList>
            <person name="Sun Q."/>
            <person name="Evtushenko L."/>
        </authorList>
    </citation>
    <scope>NUCLEOTIDE SEQUENCE</scope>
    <source>
        <strain evidence="6">VKM B-1513</strain>
    </source>
</reference>
<dbReference type="SFLD" id="SFLDS00029">
    <property type="entry name" value="Radical_SAM"/>
    <property type="match status" value="1"/>
</dbReference>
<gene>
    <name evidence="6" type="ORF">GCM10017621_32830</name>
</gene>
<dbReference type="InterPro" id="IPR040086">
    <property type="entry name" value="MJ0683-like"/>
</dbReference>
<dbReference type="Pfam" id="PF04055">
    <property type="entry name" value="Radical_SAM"/>
    <property type="match status" value="1"/>
</dbReference>
<evidence type="ECO:0000313" key="7">
    <source>
        <dbReference type="Proteomes" id="UP001143486"/>
    </source>
</evidence>
<keyword evidence="2" id="KW-0408">Iron</keyword>
<dbReference type="GO" id="GO:0003824">
    <property type="term" value="F:catalytic activity"/>
    <property type="evidence" value="ECO:0007669"/>
    <property type="project" value="InterPro"/>
</dbReference>
<dbReference type="GO" id="GO:0051536">
    <property type="term" value="F:iron-sulfur cluster binding"/>
    <property type="evidence" value="ECO:0007669"/>
    <property type="project" value="UniProtKB-KW"/>
</dbReference>
<keyword evidence="7" id="KW-1185">Reference proteome</keyword>
<feature type="region of interest" description="Disordered" evidence="4">
    <location>
        <begin position="1"/>
        <end position="38"/>
    </location>
</feature>
<evidence type="ECO:0000259" key="5">
    <source>
        <dbReference type="Pfam" id="PF04055"/>
    </source>
</evidence>
<dbReference type="CDD" id="cd01335">
    <property type="entry name" value="Radical_SAM"/>
    <property type="match status" value="1"/>
</dbReference>
<feature type="compositionally biased region" description="Low complexity" evidence="4">
    <location>
        <begin position="12"/>
        <end position="27"/>
    </location>
</feature>
<dbReference type="PANTHER" id="PTHR43432:SF3">
    <property type="entry name" value="SLR0285 PROTEIN"/>
    <property type="match status" value="1"/>
</dbReference>
<comment type="caution">
    <text evidence="6">The sequence shown here is derived from an EMBL/GenBank/DDBJ whole genome shotgun (WGS) entry which is preliminary data.</text>
</comment>
<dbReference type="GO" id="GO:0046872">
    <property type="term" value="F:metal ion binding"/>
    <property type="evidence" value="ECO:0007669"/>
    <property type="project" value="UniProtKB-KW"/>
</dbReference>
<dbReference type="RefSeq" id="WP_271188115.1">
    <property type="nucleotide sequence ID" value="NZ_BSFE01000014.1"/>
</dbReference>
<dbReference type="PANTHER" id="PTHR43432">
    <property type="entry name" value="SLR0285 PROTEIN"/>
    <property type="match status" value="1"/>
</dbReference>